<accession>A0A2A2FI59</accession>
<evidence type="ECO:0000313" key="2">
    <source>
        <dbReference type="EMBL" id="PAU84367.1"/>
    </source>
</evidence>
<feature type="region of interest" description="Disordered" evidence="1">
    <location>
        <begin position="1"/>
        <end position="22"/>
    </location>
</feature>
<comment type="caution">
    <text evidence="2">The sequence shown here is derived from an EMBL/GenBank/DDBJ whole genome shotgun (WGS) entry which is preliminary data.</text>
</comment>
<protein>
    <submittedName>
        <fullName evidence="2">Uncharacterized protein</fullName>
    </submittedName>
</protein>
<evidence type="ECO:0000256" key="1">
    <source>
        <dbReference type="SAM" id="MobiDB-lite"/>
    </source>
</evidence>
<dbReference type="AlphaFoldDB" id="A0A2A2FI59"/>
<keyword evidence="3" id="KW-1185">Reference proteome</keyword>
<sequence length="70" mass="7728">MSSCTRQTPSAHGVSNSRVRGVDDEYVPRSVVRALRDGYPRIEYRFAAPDFGNDAAVDRAQVETDAIDNV</sequence>
<name>A0A2A2FI59_9EURY</name>
<feature type="compositionally biased region" description="Polar residues" evidence="1">
    <location>
        <begin position="1"/>
        <end position="18"/>
    </location>
</feature>
<dbReference type="Proteomes" id="UP000218083">
    <property type="component" value="Unassembled WGS sequence"/>
</dbReference>
<gene>
    <name evidence="2" type="ORF">CK500_08025</name>
</gene>
<organism evidence="2 3">
    <name type="scientific">Halorubrum salipaludis</name>
    <dbReference type="NCBI Taxonomy" id="2032630"/>
    <lineage>
        <taxon>Archaea</taxon>
        <taxon>Methanobacteriati</taxon>
        <taxon>Methanobacteriota</taxon>
        <taxon>Stenosarchaea group</taxon>
        <taxon>Halobacteria</taxon>
        <taxon>Halobacteriales</taxon>
        <taxon>Haloferacaceae</taxon>
        <taxon>Halorubrum</taxon>
    </lineage>
</organism>
<reference evidence="2 3" key="1">
    <citation type="submission" date="2017-08" db="EMBL/GenBank/DDBJ databases">
        <title>The strain WRN001 was isolated from Binhai saline alkaline soil, Tianjin, China.</title>
        <authorList>
            <person name="Liu D."/>
            <person name="Zhang G."/>
        </authorList>
    </citation>
    <scope>NUCLEOTIDE SEQUENCE [LARGE SCALE GENOMIC DNA]</scope>
    <source>
        <strain evidence="2 3">WN019</strain>
    </source>
</reference>
<evidence type="ECO:0000313" key="3">
    <source>
        <dbReference type="Proteomes" id="UP000218083"/>
    </source>
</evidence>
<dbReference type="EMBL" id="NSKC01000003">
    <property type="protein sequence ID" value="PAU84367.1"/>
    <property type="molecule type" value="Genomic_DNA"/>
</dbReference>
<proteinExistence type="predicted"/>